<keyword evidence="4" id="KW-1185">Reference proteome</keyword>
<dbReference type="PANTHER" id="PTHR46163">
    <property type="entry name" value="TYROSINE-PROTEIN PHOSPHATASE-RELATED"/>
    <property type="match status" value="1"/>
</dbReference>
<proteinExistence type="predicted"/>
<evidence type="ECO:0000313" key="3">
    <source>
        <dbReference type="EMBL" id="VDK40610.1"/>
    </source>
</evidence>
<dbReference type="WBParaSite" id="GPUH_0000370501-mRNA-1">
    <property type="protein sequence ID" value="GPUH_0000370501-mRNA-1"/>
    <property type="gene ID" value="GPUH_0000370501"/>
</dbReference>
<sequence>MILYSVRAKFLCFLIRLLASFDLDDTDLNTPEKSYILFTLSTVLLFWFDYFSLQRPMETTVEIFYKMLIQEEVEYIVMLCNFTEKTEKKCPEYYPKSPSEKPMTFGTVTVTCCNANNLKTEVNVKITGLEIKGTGNKKHMVKHCHCQSWPERGFPEPTFTFMNLLCAVRGSKKPIVVHCSDGNAFEGERCRIIINIIISAIISLLLLLLLLLLQIHDAVVMHLALK</sequence>
<dbReference type="Gene3D" id="3.90.190.10">
    <property type="entry name" value="Protein tyrosine phosphatase superfamily"/>
    <property type="match status" value="1"/>
</dbReference>
<dbReference type="GO" id="GO:0004725">
    <property type="term" value="F:protein tyrosine phosphatase activity"/>
    <property type="evidence" value="ECO:0007669"/>
    <property type="project" value="InterPro"/>
</dbReference>
<gene>
    <name evidence="3" type="ORF">GPUH_LOCUS3701</name>
</gene>
<evidence type="ECO:0000313" key="4">
    <source>
        <dbReference type="Proteomes" id="UP000271098"/>
    </source>
</evidence>
<keyword evidence="1" id="KW-0472">Membrane</keyword>
<dbReference type="PRINTS" id="PR00700">
    <property type="entry name" value="PRTYPHPHTASE"/>
</dbReference>
<feature type="transmembrane region" description="Helical" evidence="1">
    <location>
        <begin position="192"/>
        <end position="215"/>
    </location>
</feature>
<keyword evidence="1" id="KW-0812">Transmembrane</keyword>
<dbReference type="PROSITE" id="PS50055">
    <property type="entry name" value="TYR_PHOSPHATASE_PTP"/>
    <property type="match status" value="1"/>
</dbReference>
<evidence type="ECO:0000256" key="1">
    <source>
        <dbReference type="SAM" id="Phobius"/>
    </source>
</evidence>
<dbReference type="InterPro" id="IPR052782">
    <property type="entry name" value="Oocyte-zygote_transition_reg"/>
</dbReference>
<dbReference type="InterPro" id="IPR029021">
    <property type="entry name" value="Prot-tyrosine_phosphatase-like"/>
</dbReference>
<evidence type="ECO:0000313" key="5">
    <source>
        <dbReference type="WBParaSite" id="GPUH_0000370501-mRNA-1"/>
    </source>
</evidence>
<dbReference type="EMBL" id="UYRT01006476">
    <property type="protein sequence ID" value="VDK40610.1"/>
    <property type="molecule type" value="Genomic_DNA"/>
</dbReference>
<evidence type="ECO:0000259" key="2">
    <source>
        <dbReference type="PROSITE" id="PS50055"/>
    </source>
</evidence>
<dbReference type="Pfam" id="PF00102">
    <property type="entry name" value="Y_phosphatase"/>
    <property type="match status" value="1"/>
</dbReference>
<organism evidence="5">
    <name type="scientific">Gongylonema pulchrum</name>
    <dbReference type="NCBI Taxonomy" id="637853"/>
    <lineage>
        <taxon>Eukaryota</taxon>
        <taxon>Metazoa</taxon>
        <taxon>Ecdysozoa</taxon>
        <taxon>Nematoda</taxon>
        <taxon>Chromadorea</taxon>
        <taxon>Rhabditida</taxon>
        <taxon>Spirurina</taxon>
        <taxon>Spiruromorpha</taxon>
        <taxon>Spiruroidea</taxon>
        <taxon>Gongylonematidae</taxon>
        <taxon>Gongylonema</taxon>
    </lineage>
</organism>
<dbReference type="InterPro" id="IPR000242">
    <property type="entry name" value="PTP_cat"/>
</dbReference>
<feature type="domain" description="Tyrosine-protein phosphatase" evidence="2">
    <location>
        <begin position="50"/>
        <end position="187"/>
    </location>
</feature>
<dbReference type="Proteomes" id="UP000271098">
    <property type="component" value="Unassembled WGS sequence"/>
</dbReference>
<dbReference type="SMART" id="SM00194">
    <property type="entry name" value="PTPc"/>
    <property type="match status" value="1"/>
</dbReference>
<reference evidence="3 4" key="2">
    <citation type="submission" date="2018-11" db="EMBL/GenBank/DDBJ databases">
        <authorList>
            <consortium name="Pathogen Informatics"/>
        </authorList>
    </citation>
    <scope>NUCLEOTIDE SEQUENCE [LARGE SCALE GENOMIC DNA]</scope>
</reference>
<reference evidence="5" key="1">
    <citation type="submission" date="2016-06" db="UniProtKB">
        <authorList>
            <consortium name="WormBaseParasite"/>
        </authorList>
    </citation>
    <scope>IDENTIFICATION</scope>
</reference>
<dbReference type="AlphaFoldDB" id="A0A183D4Q7"/>
<dbReference type="OrthoDB" id="5806364at2759"/>
<dbReference type="CDD" id="cd00047">
    <property type="entry name" value="PTPc"/>
    <property type="match status" value="1"/>
</dbReference>
<keyword evidence="1" id="KW-1133">Transmembrane helix</keyword>
<accession>A0A183D4Q7</accession>
<name>A0A183D4Q7_9BILA</name>
<protein>
    <submittedName>
        <fullName evidence="5">Tyrosine-protein phosphatase domain-containing protein</fullName>
    </submittedName>
</protein>
<dbReference type="SUPFAM" id="SSF52799">
    <property type="entry name" value="(Phosphotyrosine protein) phosphatases II"/>
    <property type="match status" value="1"/>
</dbReference>
<dbReference type="PANTHER" id="PTHR46163:SF5">
    <property type="entry name" value="TYROSINE-PROTEIN PHOSPHATASE"/>
    <property type="match status" value="1"/>
</dbReference>